<dbReference type="Proteomes" id="UP000805193">
    <property type="component" value="Unassembled WGS sequence"/>
</dbReference>
<keyword evidence="2" id="KW-1185">Reference proteome</keyword>
<organism evidence="1 2">
    <name type="scientific">Ixodes persulcatus</name>
    <name type="common">Taiga tick</name>
    <dbReference type="NCBI Taxonomy" id="34615"/>
    <lineage>
        <taxon>Eukaryota</taxon>
        <taxon>Metazoa</taxon>
        <taxon>Ecdysozoa</taxon>
        <taxon>Arthropoda</taxon>
        <taxon>Chelicerata</taxon>
        <taxon>Arachnida</taxon>
        <taxon>Acari</taxon>
        <taxon>Parasitiformes</taxon>
        <taxon>Ixodida</taxon>
        <taxon>Ixodoidea</taxon>
        <taxon>Ixodidae</taxon>
        <taxon>Ixodinae</taxon>
        <taxon>Ixodes</taxon>
    </lineage>
</organism>
<accession>A0AC60QCX2</accession>
<proteinExistence type="predicted"/>
<evidence type="ECO:0000313" key="1">
    <source>
        <dbReference type="EMBL" id="KAG0431832.1"/>
    </source>
</evidence>
<comment type="caution">
    <text evidence="1">The sequence shown here is derived from an EMBL/GenBank/DDBJ whole genome shotgun (WGS) entry which is preliminary data.</text>
</comment>
<gene>
    <name evidence="1" type="ORF">HPB47_021403</name>
</gene>
<reference evidence="1 2" key="1">
    <citation type="journal article" date="2020" name="Cell">
        <title>Large-Scale Comparative Analyses of Tick Genomes Elucidate Their Genetic Diversity and Vector Capacities.</title>
        <authorList>
            <consortium name="Tick Genome and Microbiome Consortium (TIGMIC)"/>
            <person name="Jia N."/>
            <person name="Wang J."/>
            <person name="Shi W."/>
            <person name="Du L."/>
            <person name="Sun Y."/>
            <person name="Zhan W."/>
            <person name="Jiang J.F."/>
            <person name="Wang Q."/>
            <person name="Zhang B."/>
            <person name="Ji P."/>
            <person name="Bell-Sakyi L."/>
            <person name="Cui X.M."/>
            <person name="Yuan T.T."/>
            <person name="Jiang B.G."/>
            <person name="Yang W.F."/>
            <person name="Lam T.T."/>
            <person name="Chang Q.C."/>
            <person name="Ding S.J."/>
            <person name="Wang X.J."/>
            <person name="Zhu J.G."/>
            <person name="Ruan X.D."/>
            <person name="Zhao L."/>
            <person name="Wei J.T."/>
            <person name="Ye R.Z."/>
            <person name="Que T.C."/>
            <person name="Du C.H."/>
            <person name="Zhou Y.H."/>
            <person name="Cheng J.X."/>
            <person name="Dai P.F."/>
            <person name="Guo W.B."/>
            <person name="Han X.H."/>
            <person name="Huang E.J."/>
            <person name="Li L.F."/>
            <person name="Wei W."/>
            <person name="Gao Y.C."/>
            <person name="Liu J.Z."/>
            <person name="Shao H.Z."/>
            <person name="Wang X."/>
            <person name="Wang C.C."/>
            <person name="Yang T.C."/>
            <person name="Huo Q.B."/>
            <person name="Li W."/>
            <person name="Chen H.Y."/>
            <person name="Chen S.E."/>
            <person name="Zhou L.G."/>
            <person name="Ni X.B."/>
            <person name="Tian J.H."/>
            <person name="Sheng Y."/>
            <person name="Liu T."/>
            <person name="Pan Y.S."/>
            <person name="Xia L.Y."/>
            <person name="Li J."/>
            <person name="Zhao F."/>
            <person name="Cao W.C."/>
        </authorList>
    </citation>
    <scope>NUCLEOTIDE SEQUENCE [LARGE SCALE GENOMIC DNA]</scope>
    <source>
        <strain evidence="1">Iper-2018</strain>
    </source>
</reference>
<dbReference type="EMBL" id="JABSTQ010009190">
    <property type="protein sequence ID" value="KAG0431832.1"/>
    <property type="molecule type" value="Genomic_DNA"/>
</dbReference>
<sequence>MAESGRRLVVFLMLPALVCGFAKSGGFRDDDIVPDDFDDLSDAKTIQVLAGHGSRSSPFVSRGRAYLDKFQRILIDQEVPRKVEAQIMKAEAWKGISSMAKLRRLHIVRMNSRNRYLRFGKAFCRFMQKMAPILKSKMAKFNDEDRALVVQKLISLVESKPTPKTGMSKVQPTGRRRRSVNSSVKEDDVARSSTNGTLTSKQSDIEGRQISSSSFLRATRKLEAVYSSLHDFVISKCDVETDFLKLLEDFIKILYFGDYHRLLGDIENLFVS</sequence>
<name>A0AC60QCX2_IXOPE</name>
<evidence type="ECO:0000313" key="2">
    <source>
        <dbReference type="Proteomes" id="UP000805193"/>
    </source>
</evidence>
<protein>
    <submittedName>
        <fullName evidence="1">Uncharacterized protein</fullName>
    </submittedName>
</protein>